<reference evidence="4 5" key="1">
    <citation type="journal article" date="2012" name="Science">
        <title>The Paleozoic origin of enzymatic lignin decomposition reconstructed from 31 fungal genomes.</title>
        <authorList>
            <person name="Floudas D."/>
            <person name="Binder M."/>
            <person name="Riley R."/>
            <person name="Barry K."/>
            <person name="Blanchette R.A."/>
            <person name="Henrissat B."/>
            <person name="Martinez A.T."/>
            <person name="Otillar R."/>
            <person name="Spatafora J.W."/>
            <person name="Yadav J.S."/>
            <person name="Aerts A."/>
            <person name="Benoit I."/>
            <person name="Boyd A."/>
            <person name="Carlson A."/>
            <person name="Copeland A."/>
            <person name="Coutinho P.M."/>
            <person name="de Vries R.P."/>
            <person name="Ferreira P."/>
            <person name="Findley K."/>
            <person name="Foster B."/>
            <person name="Gaskell J."/>
            <person name="Glotzer D."/>
            <person name="Gorecki P."/>
            <person name="Heitman J."/>
            <person name="Hesse C."/>
            <person name="Hori C."/>
            <person name="Igarashi K."/>
            <person name="Jurgens J.A."/>
            <person name="Kallen N."/>
            <person name="Kersten P."/>
            <person name="Kohler A."/>
            <person name="Kuees U."/>
            <person name="Kumar T.K.A."/>
            <person name="Kuo A."/>
            <person name="LaButti K."/>
            <person name="Larrondo L.F."/>
            <person name="Lindquist E."/>
            <person name="Ling A."/>
            <person name="Lombard V."/>
            <person name="Lucas S."/>
            <person name="Lundell T."/>
            <person name="Martin R."/>
            <person name="McLaughlin D.J."/>
            <person name="Morgenstern I."/>
            <person name="Morin E."/>
            <person name="Murat C."/>
            <person name="Nagy L.G."/>
            <person name="Nolan M."/>
            <person name="Ohm R.A."/>
            <person name="Patyshakuliyeva A."/>
            <person name="Rokas A."/>
            <person name="Ruiz-Duenas F.J."/>
            <person name="Sabat G."/>
            <person name="Salamov A."/>
            <person name="Samejima M."/>
            <person name="Schmutz J."/>
            <person name="Slot J.C."/>
            <person name="St John F."/>
            <person name="Stenlid J."/>
            <person name="Sun H."/>
            <person name="Sun S."/>
            <person name="Syed K."/>
            <person name="Tsang A."/>
            <person name="Wiebenga A."/>
            <person name="Young D."/>
            <person name="Pisabarro A."/>
            <person name="Eastwood D.C."/>
            <person name="Martin F."/>
            <person name="Cullen D."/>
            <person name="Grigoriev I.V."/>
            <person name="Hibbett D.S."/>
        </authorList>
    </citation>
    <scope>NUCLEOTIDE SEQUENCE</scope>
    <source>
        <strain evidence="5">FP-58527</strain>
    </source>
</reference>
<dbReference type="InterPro" id="IPR000639">
    <property type="entry name" value="Epox_hydrolase-like"/>
</dbReference>
<dbReference type="SUPFAM" id="SSF53474">
    <property type="entry name" value="alpha/beta-Hydrolases"/>
    <property type="match status" value="1"/>
</dbReference>
<dbReference type="InParanoid" id="S8DX89"/>
<dbReference type="eggNOG" id="KOG4178">
    <property type="taxonomic scope" value="Eukaryota"/>
</dbReference>
<evidence type="ECO:0000256" key="1">
    <source>
        <dbReference type="ARBA" id="ARBA00022801"/>
    </source>
</evidence>
<feature type="domain" description="AB hydrolase-1" evidence="3">
    <location>
        <begin position="31"/>
        <end position="307"/>
    </location>
</feature>
<dbReference type="PRINTS" id="PR00412">
    <property type="entry name" value="EPOXHYDRLASE"/>
</dbReference>
<comment type="similarity">
    <text evidence="2">Belongs to the AB hydrolase superfamily. Epoxide hydrolase family.</text>
</comment>
<dbReference type="InterPro" id="IPR029058">
    <property type="entry name" value="AB_hydrolase_fold"/>
</dbReference>
<proteinExistence type="inferred from homology"/>
<dbReference type="STRING" id="743788.S8DX89"/>
<dbReference type="EMBL" id="KE504201">
    <property type="protein sequence ID" value="EPS95748.1"/>
    <property type="molecule type" value="Genomic_DNA"/>
</dbReference>
<dbReference type="Proteomes" id="UP000015241">
    <property type="component" value="Unassembled WGS sequence"/>
</dbReference>
<gene>
    <name evidence="4" type="ORF">FOMPIDRAFT_1131820</name>
</gene>
<dbReference type="OrthoDB" id="408373at2759"/>
<dbReference type="GO" id="GO:0016787">
    <property type="term" value="F:hydrolase activity"/>
    <property type="evidence" value="ECO:0007669"/>
    <property type="project" value="UniProtKB-KW"/>
</dbReference>
<dbReference type="AlphaFoldDB" id="S8DX89"/>
<keyword evidence="1" id="KW-0378">Hydrolase</keyword>
<keyword evidence="5" id="KW-1185">Reference proteome</keyword>
<name>S8DX89_FOMSC</name>
<dbReference type="Gene3D" id="3.40.50.1820">
    <property type="entry name" value="alpha/beta hydrolase"/>
    <property type="match status" value="1"/>
</dbReference>
<protein>
    <recommendedName>
        <fullName evidence="3">AB hydrolase-1 domain-containing protein</fullName>
    </recommendedName>
</protein>
<dbReference type="Pfam" id="PF00561">
    <property type="entry name" value="Abhydrolase_1"/>
    <property type="match status" value="1"/>
</dbReference>
<organism evidence="4 5">
    <name type="scientific">Fomitopsis schrenkii</name>
    <name type="common">Brown rot fungus</name>
    <dbReference type="NCBI Taxonomy" id="2126942"/>
    <lineage>
        <taxon>Eukaryota</taxon>
        <taxon>Fungi</taxon>
        <taxon>Dikarya</taxon>
        <taxon>Basidiomycota</taxon>
        <taxon>Agaricomycotina</taxon>
        <taxon>Agaricomycetes</taxon>
        <taxon>Polyporales</taxon>
        <taxon>Fomitopsis</taxon>
    </lineage>
</organism>
<evidence type="ECO:0000256" key="2">
    <source>
        <dbReference type="ARBA" id="ARBA00038334"/>
    </source>
</evidence>
<dbReference type="HOGENOM" id="CLU_020336_7_0_1"/>
<evidence type="ECO:0000259" key="3">
    <source>
        <dbReference type="Pfam" id="PF00561"/>
    </source>
</evidence>
<evidence type="ECO:0000313" key="4">
    <source>
        <dbReference type="EMBL" id="EPS95748.1"/>
    </source>
</evidence>
<dbReference type="InterPro" id="IPR000073">
    <property type="entry name" value="AB_hydrolase_1"/>
</dbReference>
<sequence>MDRSLYKTVTTRRGLKYAYAAIPAEGSPRDTLLFVHGFPASCWHNQVDFFHKAGFSLIIPDMLGTGDTEKPADWTVFQFKAMASDVIDILDAENVEKVVVIGHDWGSMVTSRLASYYPERFKAYAFVALGYSPSTAGFDYEAAMRMIKQAIGYDAYGYWELFCEDGADKIIEAHLDSWLSLLYPPDPMLWKTDMAPKGAMKAWLLADKHAPPPSYYTEEDKKRFTAFVRRDGIASALNYYKSYVRGISTEDKGIPEENQTITKPVLFFACQKDYICVPSLNLISREHCTDFTVKELDTGHWAQLEAPNRFNAELLEWVNGFVEKA</sequence>
<dbReference type="PANTHER" id="PTHR43329">
    <property type="entry name" value="EPOXIDE HYDROLASE"/>
    <property type="match status" value="1"/>
</dbReference>
<accession>S8DX89</accession>
<evidence type="ECO:0000313" key="5">
    <source>
        <dbReference type="Proteomes" id="UP000015241"/>
    </source>
</evidence>